<dbReference type="PROSITE" id="PS00027">
    <property type="entry name" value="HOMEOBOX_1"/>
    <property type="match status" value="1"/>
</dbReference>
<dbReference type="InterPro" id="IPR050296">
    <property type="entry name" value="Antp_homeobox"/>
</dbReference>
<organism evidence="16">
    <name type="scientific">Latimeria menadoensis</name>
    <name type="common">Indonesian coelacanth</name>
    <dbReference type="NCBI Taxonomy" id="106881"/>
    <lineage>
        <taxon>Eukaryota</taxon>
        <taxon>Metazoa</taxon>
        <taxon>Chordata</taxon>
        <taxon>Craniata</taxon>
        <taxon>Vertebrata</taxon>
        <taxon>Euteleostomi</taxon>
        <taxon>Coelacanthiformes</taxon>
        <taxon>Coelacanthidae</taxon>
        <taxon>Latimeria</taxon>
    </lineage>
</organism>
<evidence type="ECO:0000256" key="8">
    <source>
        <dbReference type="ARBA" id="ARBA00023163"/>
    </source>
</evidence>
<dbReference type="PANTHER" id="PTHR45659">
    <property type="entry name" value="HOMEOBOX PROTEIN HOX"/>
    <property type="match status" value="1"/>
</dbReference>
<dbReference type="Pfam" id="PF00046">
    <property type="entry name" value="Homeodomain"/>
    <property type="match status" value="1"/>
</dbReference>
<dbReference type="Gene3D" id="1.10.10.60">
    <property type="entry name" value="Homeodomain-like"/>
    <property type="match status" value="1"/>
</dbReference>
<dbReference type="AlphaFoldDB" id="B8Y8N2"/>
<dbReference type="InterPro" id="IPR017995">
    <property type="entry name" value="Homeobox_antennapedia"/>
</dbReference>
<evidence type="ECO:0000256" key="1">
    <source>
        <dbReference type="ARBA" id="ARBA00003263"/>
    </source>
</evidence>
<dbReference type="PRINTS" id="PR00024">
    <property type="entry name" value="HOMEOBOX"/>
</dbReference>
<evidence type="ECO:0000256" key="14">
    <source>
        <dbReference type="SAM" id="MobiDB-lite"/>
    </source>
</evidence>
<dbReference type="InterPro" id="IPR009057">
    <property type="entry name" value="Homeodomain-like_sf"/>
</dbReference>
<accession>B8Y8N2</accession>
<comment type="subcellular location">
    <subcellularLocation>
        <location evidence="2 11 12">Nucleus</location>
    </subcellularLocation>
</comment>
<name>B8Y8N2_LATME</name>
<evidence type="ECO:0000256" key="2">
    <source>
        <dbReference type="ARBA" id="ARBA00004123"/>
    </source>
</evidence>
<dbReference type="PROSITE" id="PS00032">
    <property type="entry name" value="ANTENNAPEDIA"/>
    <property type="match status" value="1"/>
</dbReference>
<dbReference type="CDD" id="cd00086">
    <property type="entry name" value="homeodomain"/>
    <property type="match status" value="1"/>
</dbReference>
<dbReference type="FunFam" id="1.10.10.60:FF:000017">
    <property type="entry name" value="Homeobox protein antennapedia"/>
    <property type="match status" value="1"/>
</dbReference>
<evidence type="ECO:0000256" key="3">
    <source>
        <dbReference type="ARBA" id="ARBA00009107"/>
    </source>
</evidence>
<dbReference type="GO" id="GO:0000981">
    <property type="term" value="F:DNA-binding transcription factor activity, RNA polymerase II-specific"/>
    <property type="evidence" value="ECO:0007669"/>
    <property type="project" value="InterPro"/>
</dbReference>
<evidence type="ECO:0000256" key="9">
    <source>
        <dbReference type="ARBA" id="ARBA00023242"/>
    </source>
</evidence>
<dbReference type="PRINTS" id="PR00025">
    <property type="entry name" value="ANTENNAPEDIA"/>
</dbReference>
<keyword evidence="7 11" id="KW-0371">Homeobox</keyword>
<reference evidence="16" key="1">
    <citation type="journal article" date="2010" name="Proc. Natl. Acad. Sci. U.S.A.">
        <title>Complete HOX cluster characterization of the coelacanth provides further evidence for slow evolution of its genome.</title>
        <authorList>
            <person name="Amemiya C.T."/>
            <person name="Powers T.P."/>
            <person name="Prohaska S.J."/>
            <person name="Grimwood J."/>
            <person name="Schmutz J."/>
            <person name="Dickson M."/>
            <person name="Miyake T."/>
            <person name="Schoenborn M.A."/>
            <person name="Myers R.M."/>
            <person name="Ruddle F.H."/>
            <person name="Stadler P.F."/>
        </authorList>
    </citation>
    <scope>NUCLEOTIDE SEQUENCE</scope>
</reference>
<evidence type="ECO:0000256" key="5">
    <source>
        <dbReference type="ARBA" id="ARBA00023015"/>
    </source>
</evidence>
<dbReference type="InterPro" id="IPR001827">
    <property type="entry name" value="Homeobox_Antennapedia_CS"/>
</dbReference>
<dbReference type="InterPro" id="IPR020479">
    <property type="entry name" value="HD_metazoa"/>
</dbReference>
<dbReference type="GO" id="GO:0005634">
    <property type="term" value="C:nucleus"/>
    <property type="evidence" value="ECO:0007669"/>
    <property type="project" value="UniProtKB-SubCell"/>
</dbReference>
<dbReference type="SUPFAM" id="SSF46689">
    <property type="entry name" value="Homeodomain-like"/>
    <property type="match status" value="1"/>
</dbReference>
<dbReference type="InterPro" id="IPR017970">
    <property type="entry name" value="Homeobox_CS"/>
</dbReference>
<feature type="domain" description="Homeobox" evidence="15">
    <location>
        <begin position="129"/>
        <end position="189"/>
    </location>
</feature>
<evidence type="ECO:0000259" key="15">
    <source>
        <dbReference type="PROSITE" id="PS50071"/>
    </source>
</evidence>
<dbReference type="PANTHER" id="PTHR45659:SF12">
    <property type="entry name" value="HOMEOBOX PROTEIN HOX-A7"/>
    <property type="match status" value="1"/>
</dbReference>
<proteinExistence type="inferred from homology"/>
<evidence type="ECO:0000256" key="13">
    <source>
        <dbReference type="RuleBase" id="RU004442"/>
    </source>
</evidence>
<keyword evidence="6 11" id="KW-0238">DNA-binding</keyword>
<dbReference type="SMART" id="SM00389">
    <property type="entry name" value="HOX"/>
    <property type="match status" value="1"/>
</dbReference>
<evidence type="ECO:0000313" key="16">
    <source>
        <dbReference type="EMBL" id="ACL81439.1"/>
    </source>
</evidence>
<dbReference type="PROSITE" id="PS50071">
    <property type="entry name" value="HOMEOBOX_2"/>
    <property type="match status" value="1"/>
</dbReference>
<evidence type="ECO:0000256" key="10">
    <source>
        <dbReference type="ARBA" id="ARBA00040116"/>
    </source>
</evidence>
<feature type="DNA-binding region" description="Homeobox" evidence="11">
    <location>
        <begin position="131"/>
        <end position="190"/>
    </location>
</feature>
<evidence type="ECO:0000256" key="4">
    <source>
        <dbReference type="ARBA" id="ARBA00022473"/>
    </source>
</evidence>
<keyword evidence="4" id="KW-0217">Developmental protein</keyword>
<comment type="function">
    <text evidence="1">Sequence-specific transcription factor which is part of a developmental regulatory system that provides cells with specific positional identities on the anterior-posterior axis.</text>
</comment>
<dbReference type="EMBL" id="FJ497005">
    <property type="protein sequence ID" value="ACL81439.1"/>
    <property type="molecule type" value="Genomic_DNA"/>
</dbReference>
<evidence type="ECO:0000256" key="12">
    <source>
        <dbReference type="RuleBase" id="RU000682"/>
    </source>
</evidence>
<dbReference type="GO" id="GO:0009952">
    <property type="term" value="P:anterior/posterior pattern specification"/>
    <property type="evidence" value="ECO:0007669"/>
    <property type="project" value="TreeGrafter"/>
</dbReference>
<keyword evidence="5" id="KW-0805">Transcription regulation</keyword>
<feature type="region of interest" description="Disordered" evidence="14">
    <location>
        <begin position="188"/>
        <end position="212"/>
    </location>
</feature>
<evidence type="ECO:0000256" key="6">
    <source>
        <dbReference type="ARBA" id="ARBA00023125"/>
    </source>
</evidence>
<comment type="similarity">
    <text evidence="3 13">Belongs to the Antp homeobox family.</text>
</comment>
<protein>
    <recommendedName>
        <fullName evidence="10">Homeobox protein Hox-A7</fullName>
    </recommendedName>
</protein>
<sequence length="212" mass="24668">MSSSYYVNTFFSKYTTGASLFQNAEPNSCSFATNSQRSSYGPGAGAFPPSLPGLYNMTSTLYQNPSVFTSGYNIGSDAYNLHCSSFDQNIPVLCNDLTKSNFEKSNESSLHPQDENNFRIYPWMRSSGPDKKRGRQTYTRYQTLELEKEFHFNRYLTRRRRIEIAHALCLTERQIKIWFQNRRMKWKKEHKEDNFTSNNGTTTTVEKEEEDE</sequence>
<evidence type="ECO:0000256" key="11">
    <source>
        <dbReference type="PROSITE-ProRule" id="PRU00108"/>
    </source>
</evidence>
<keyword evidence="9 11" id="KW-0539">Nucleus</keyword>
<evidence type="ECO:0000256" key="7">
    <source>
        <dbReference type="ARBA" id="ARBA00023155"/>
    </source>
</evidence>
<dbReference type="GO" id="GO:0000978">
    <property type="term" value="F:RNA polymerase II cis-regulatory region sequence-specific DNA binding"/>
    <property type="evidence" value="ECO:0007669"/>
    <property type="project" value="TreeGrafter"/>
</dbReference>
<dbReference type="InterPro" id="IPR001356">
    <property type="entry name" value="HD"/>
</dbReference>
<keyword evidence="8" id="KW-0804">Transcription</keyword>